<reference evidence="1" key="1">
    <citation type="submission" date="2020-06" db="EMBL/GenBank/DDBJ databases">
        <title>Draft genome of Bugula neritina, a colonial animal packing powerful symbionts and potential medicines.</title>
        <authorList>
            <person name="Rayko M."/>
        </authorList>
    </citation>
    <scope>NUCLEOTIDE SEQUENCE [LARGE SCALE GENOMIC DNA]</scope>
    <source>
        <strain evidence="1">Kwan_BN1</strain>
    </source>
</reference>
<name>A0A7J7KNH0_BUGNE</name>
<accession>A0A7J7KNH0</accession>
<dbReference type="InterPro" id="IPR051941">
    <property type="entry name" value="BG_Antigen-Binding_Lectin"/>
</dbReference>
<dbReference type="InterPro" id="IPR008979">
    <property type="entry name" value="Galactose-bd-like_sf"/>
</dbReference>
<dbReference type="PANTHER" id="PTHR45713:SF6">
    <property type="entry name" value="F5_8 TYPE C DOMAIN-CONTAINING PROTEIN"/>
    <property type="match status" value="1"/>
</dbReference>
<sequence>MLSNNSGECVIRSSPGTDVRHSFSLQMYLKLKNDESCSLFSYRQSSDQNGCQFIVMGMSGITTRLVGLNNKELGNSSLETLLTTETWFRVGVTFDYSTATIRQYINGVLQTESRVEAAAELLTTPDVVVGGSSSGIFALSCLQLYDKTLTPQQLDQAAQLCKYKVLLVELTALVVFGYQAVLYKSYVMPKFLSNLSQHDSRTAISTSYCGRDCMKREKCYGLTYDWLTKKCSVKTCVNPNLYSEGQGDDYDFYIRADVGDQFSKLLAREKLAKLSSPFIGIDNLDAAMAVDGNYKLTDILASLAHSDKENRPWWRVDLGDVHCVWAVNILNRYASEYI</sequence>
<dbReference type="Proteomes" id="UP000593567">
    <property type="component" value="Unassembled WGS sequence"/>
</dbReference>
<dbReference type="InterPro" id="IPR013320">
    <property type="entry name" value="ConA-like_dom_sf"/>
</dbReference>
<dbReference type="SUPFAM" id="SSF49899">
    <property type="entry name" value="Concanavalin A-like lectins/glucanases"/>
    <property type="match status" value="1"/>
</dbReference>
<keyword evidence="2" id="KW-1185">Reference proteome</keyword>
<dbReference type="PANTHER" id="PTHR45713">
    <property type="entry name" value="FTP DOMAIN-CONTAINING PROTEIN"/>
    <property type="match status" value="1"/>
</dbReference>
<dbReference type="Gene3D" id="2.60.120.260">
    <property type="entry name" value="Galactose-binding domain-like"/>
    <property type="match status" value="1"/>
</dbReference>
<protein>
    <submittedName>
        <fullName evidence="1">Uncharacterized protein</fullName>
    </submittedName>
</protein>
<dbReference type="Gene3D" id="2.60.120.200">
    <property type="match status" value="1"/>
</dbReference>
<evidence type="ECO:0000313" key="1">
    <source>
        <dbReference type="EMBL" id="KAF6039635.1"/>
    </source>
</evidence>
<organism evidence="1 2">
    <name type="scientific">Bugula neritina</name>
    <name type="common">Brown bryozoan</name>
    <name type="synonym">Sertularia neritina</name>
    <dbReference type="NCBI Taxonomy" id="10212"/>
    <lineage>
        <taxon>Eukaryota</taxon>
        <taxon>Metazoa</taxon>
        <taxon>Spiralia</taxon>
        <taxon>Lophotrochozoa</taxon>
        <taxon>Bryozoa</taxon>
        <taxon>Gymnolaemata</taxon>
        <taxon>Cheilostomatida</taxon>
        <taxon>Flustrina</taxon>
        <taxon>Buguloidea</taxon>
        <taxon>Bugulidae</taxon>
        <taxon>Bugula</taxon>
    </lineage>
</organism>
<gene>
    <name evidence="1" type="ORF">EB796_002053</name>
</gene>
<proteinExistence type="predicted"/>
<comment type="caution">
    <text evidence="1">The sequence shown here is derived from an EMBL/GenBank/DDBJ whole genome shotgun (WGS) entry which is preliminary data.</text>
</comment>
<dbReference type="EMBL" id="VXIV02000228">
    <property type="protein sequence ID" value="KAF6039635.1"/>
    <property type="molecule type" value="Genomic_DNA"/>
</dbReference>
<dbReference type="SUPFAM" id="SSF49785">
    <property type="entry name" value="Galactose-binding domain-like"/>
    <property type="match status" value="1"/>
</dbReference>
<dbReference type="AlphaFoldDB" id="A0A7J7KNH0"/>
<dbReference type="OrthoDB" id="6102375at2759"/>
<evidence type="ECO:0000313" key="2">
    <source>
        <dbReference type="Proteomes" id="UP000593567"/>
    </source>
</evidence>
<dbReference type="Pfam" id="PF13385">
    <property type="entry name" value="Laminin_G_3"/>
    <property type="match status" value="1"/>
</dbReference>